<name>A0A0L0BQZ3_LUCCU</name>
<accession>A0A0L0BQZ3</accession>
<protein>
    <recommendedName>
        <fullName evidence="3">Cyclin-dependent kinase 2-interacting protein</fullName>
    </recommendedName>
</protein>
<dbReference type="OMA" id="NYAKWQL"/>
<comment type="caution">
    <text evidence="1">The sequence shown here is derived from an EMBL/GenBank/DDBJ whole genome shotgun (WGS) entry which is preliminary data.</text>
</comment>
<dbReference type="OrthoDB" id="17066at2759"/>
<keyword evidence="2" id="KW-1185">Reference proteome</keyword>
<dbReference type="Proteomes" id="UP000037069">
    <property type="component" value="Unassembled WGS sequence"/>
</dbReference>
<reference evidence="1 2" key="1">
    <citation type="journal article" date="2015" name="Nat. Commun.">
        <title>Lucilia cuprina genome unlocks parasitic fly biology to underpin future interventions.</title>
        <authorList>
            <person name="Anstead C.A."/>
            <person name="Korhonen P.K."/>
            <person name="Young N.D."/>
            <person name="Hall R.S."/>
            <person name="Jex A.R."/>
            <person name="Murali S.C."/>
            <person name="Hughes D.S."/>
            <person name="Lee S.F."/>
            <person name="Perry T."/>
            <person name="Stroehlein A.J."/>
            <person name="Ansell B.R."/>
            <person name="Breugelmans B."/>
            <person name="Hofmann A."/>
            <person name="Qu J."/>
            <person name="Dugan S."/>
            <person name="Lee S.L."/>
            <person name="Chao H."/>
            <person name="Dinh H."/>
            <person name="Han Y."/>
            <person name="Doddapaneni H.V."/>
            <person name="Worley K.C."/>
            <person name="Muzny D.M."/>
            <person name="Ioannidis P."/>
            <person name="Waterhouse R.M."/>
            <person name="Zdobnov E.M."/>
            <person name="James P.J."/>
            <person name="Bagnall N.H."/>
            <person name="Kotze A.C."/>
            <person name="Gibbs R.A."/>
            <person name="Richards S."/>
            <person name="Batterham P."/>
            <person name="Gasser R.B."/>
        </authorList>
    </citation>
    <scope>NUCLEOTIDE SEQUENCE [LARGE SCALE GENOMIC DNA]</scope>
    <source>
        <strain evidence="1 2">LS</strain>
        <tissue evidence="1">Full body</tissue>
    </source>
</reference>
<evidence type="ECO:0000313" key="1">
    <source>
        <dbReference type="EMBL" id="KNC22398.1"/>
    </source>
</evidence>
<dbReference type="AlphaFoldDB" id="A0A0L0BQZ3"/>
<organism evidence="1 2">
    <name type="scientific">Lucilia cuprina</name>
    <name type="common">Green bottle fly</name>
    <name type="synonym">Australian sheep blowfly</name>
    <dbReference type="NCBI Taxonomy" id="7375"/>
    <lineage>
        <taxon>Eukaryota</taxon>
        <taxon>Metazoa</taxon>
        <taxon>Ecdysozoa</taxon>
        <taxon>Arthropoda</taxon>
        <taxon>Hexapoda</taxon>
        <taxon>Insecta</taxon>
        <taxon>Pterygota</taxon>
        <taxon>Neoptera</taxon>
        <taxon>Endopterygota</taxon>
        <taxon>Diptera</taxon>
        <taxon>Brachycera</taxon>
        <taxon>Muscomorpha</taxon>
        <taxon>Oestroidea</taxon>
        <taxon>Calliphoridae</taxon>
        <taxon>Luciliinae</taxon>
        <taxon>Lucilia</taxon>
    </lineage>
</organism>
<sequence length="217" mass="24829">MVSTPTKTQDSTISPTLTPVRFLDSPKGKTCSTSDSNVAACKSRLEVIVKTIEDNFNKWQLAEKRGLALCTSIEAIKTKALDKLNTNDNSSQVTSYPDELKLYCDKLAIIASIFEDITKNARESLRQLKALSKLPGSCNEIFYRSWDLNNFIEFLTELLERYEKESKVKKHVSEHLPHGTTRSDLIRSSTAWEYPQHVDSYVHLMFLFFKEEINLKK</sequence>
<gene>
    <name evidence="1" type="ORF">FF38_04666</name>
</gene>
<evidence type="ECO:0000313" key="2">
    <source>
        <dbReference type="Proteomes" id="UP000037069"/>
    </source>
</evidence>
<dbReference type="STRING" id="7375.A0A0L0BQZ3"/>
<dbReference type="EMBL" id="JRES01001507">
    <property type="protein sequence ID" value="KNC22398.1"/>
    <property type="molecule type" value="Genomic_DNA"/>
</dbReference>
<evidence type="ECO:0008006" key="3">
    <source>
        <dbReference type="Google" id="ProtNLM"/>
    </source>
</evidence>
<proteinExistence type="predicted"/>